<dbReference type="InterPro" id="IPR027417">
    <property type="entry name" value="P-loop_NTPase"/>
</dbReference>
<dbReference type="SUPFAM" id="SSF52540">
    <property type="entry name" value="P-loop containing nucleoside triphosphate hydrolases"/>
    <property type="match status" value="1"/>
</dbReference>
<dbReference type="HOGENOM" id="CLU_000401_0_0_1"/>
<dbReference type="Pfam" id="PF02263">
    <property type="entry name" value="GBP"/>
    <property type="match status" value="1"/>
</dbReference>
<dbReference type="STRING" id="933084.A0A067QB87"/>
<gene>
    <name evidence="2" type="ORF">JAAARDRAFT_220269</name>
</gene>
<accession>A0A067QB87</accession>
<dbReference type="Proteomes" id="UP000027265">
    <property type="component" value="Unassembled WGS sequence"/>
</dbReference>
<organism evidence="2 3">
    <name type="scientific">Jaapia argillacea MUCL 33604</name>
    <dbReference type="NCBI Taxonomy" id="933084"/>
    <lineage>
        <taxon>Eukaryota</taxon>
        <taxon>Fungi</taxon>
        <taxon>Dikarya</taxon>
        <taxon>Basidiomycota</taxon>
        <taxon>Agaricomycotina</taxon>
        <taxon>Agaricomycetes</taxon>
        <taxon>Agaricomycetidae</taxon>
        <taxon>Jaapiales</taxon>
        <taxon>Jaapiaceae</taxon>
        <taxon>Jaapia</taxon>
    </lineage>
</organism>
<proteinExistence type="predicted"/>
<evidence type="ECO:0000313" key="2">
    <source>
        <dbReference type="EMBL" id="KDQ64239.1"/>
    </source>
</evidence>
<evidence type="ECO:0000259" key="1">
    <source>
        <dbReference type="Pfam" id="PF02263"/>
    </source>
</evidence>
<dbReference type="InterPro" id="IPR015894">
    <property type="entry name" value="Guanylate-bd_N"/>
</dbReference>
<dbReference type="EMBL" id="KL197709">
    <property type="protein sequence ID" value="KDQ64239.1"/>
    <property type="molecule type" value="Genomic_DNA"/>
</dbReference>
<sequence length="1656" mass="184933">MVLPVDMNEDASSIASHASEDAVFFDASDVMPQDDDSQSFGYNHISPVSNPVTSANDASATSFRSALDLALSIPGLYRILDLVSEQGSGGLVDKVIISQDSFGRFMNDLSPGAYTSLTKVNFNILDRLSAKPLGIYGSKSEIVKFLVSLGCVDEMTSRLLLNSPDGSFLRSGLYILRPKSGKASTDGLVYVIYWPEDTTWDDGAASTVRRNRVTFMRYLSKITDQTAALLSDDHAKSLLWQQESHDAVSEASYLDDSDRLFTFHVAKSTEQEEGVTSKQGFTVDLKMFPILSRGEDHASRSDLRLSLVPGETKQGIMHVQYVPAREEIRRFNTTYRAPQLEAELRGSVELARTLSQDAVAILMKYGLRKKAPGACASWHSRMTAIEANAKTACHEKEVEMRAHLDNQSRDIEQAVSQTLTAKVAEIFPCFPVEALRDGNAEHDPTNALQHLQSFHPSAHQYLEDALKDPALKKISSPQYNTYKERLIILNGVFRSREDLDGKREELIRLIFGSGEYSKASDLLTQESGEQPKKPQAGWGAGRFINWISDTLSSATSQSRVDFHQYDFEGDDAIFLQTILSFVDFEPLLAESAAQVRKMALDSLRSSIIRKLHVICSHIRSIQEGVLKRQVRHEVSFERDQQSRAALENLLNTLDGHLCNDRAPYTFIVEDVKVESSGNWPALRIVGFHRLQTDPAWHHTVHPLELTEQDRHNIQLNSQHVPTPKMPTTAVFSFHLSVDQSLLLFNMLEDGKCLLVIGDSSGNINVYLEARAAVDGALRRPEKTKKKFHQDKLGECFLFAFDERKRTLAVCSMTKPGIHLYMFVFDETYTSLQGLGSAIILTSWYDAATTIVHIAFVSDNDEIVLIDDSARSRVFSLITQQFRPATLQLHTVPSAIYSSPDGSCLLVKFGQERTADFKAFHWSSFGSTEGIPLSPLVEGDAYVLTSVGRRNNVHLVTLSLNIHRCRSLSLQITRKITEFSFKQKGTAHHSPTSQHGTSRNCLIDCHSDVWTRFPVIPAVRRTTLSSAARSPPSLQFVSGRRDFPFQVYFKHLIATFERTTRKPVEVELSDISISSVSFSQFLAQTHDELSVFRAGEWLVDILCLIPIHIAVTRDNRFIPLKDGAFSIESEQSLLGANVGQIVDGLSFGWYESLFRSYMASKPVKVVSSMGEQSVGKSFALNHLVDTSFAGSAMRTTEGVWMSVTPTDDYLIVALDFEGVHSIERSAQEDMLLVLFNTAISNLVLFRNNFALSRDIAGLFQSFQSSSSVLDPAANPSLFQSTLAIIIKDVVDSDASEITREFSLKFNDIVQLEQGSNFISRLHRGNLHIIPWPVIESRKFYTLFATLKRCLDGERVTHSSAGVFLTTLKTLMAKLKANDWGALSQNLAAHRAQQLRLLLPRALAYGATEIQPVREPLKDYDSDALIPTSDTKLVLFVANASMGPAWDQDVALASLRPTWEFYGQRHSYQDLEWVHGLTTHFDYVTHLRLEYVRDWITRNTDRFPSNNSDIANLRREFESMAVDLKGSVQLCAMQCSHCNLYCILNRRHNGSHDCCTSHHCPSLCDFVDEHIVVEKCGLKAGHAGDHLCDIALHLCGQSCHLSNKRGCMERCTKVANHEDGLHECSASTHDCGEPCALVDVLLPDGQQHTCRGTCRVPR</sequence>
<dbReference type="PANTHER" id="PTHR22796:SF1">
    <property type="entry name" value="VWFA DOMAIN-CONTAINING PROTEIN"/>
    <property type="match status" value="1"/>
</dbReference>
<protein>
    <recommendedName>
        <fullName evidence="1">Guanylate-binding protein N-terminal domain-containing protein</fullName>
    </recommendedName>
</protein>
<name>A0A067QB87_9AGAM</name>
<dbReference type="GO" id="GO:0003924">
    <property type="term" value="F:GTPase activity"/>
    <property type="evidence" value="ECO:0007669"/>
    <property type="project" value="InterPro"/>
</dbReference>
<feature type="domain" description="Guanylate-binding protein N-terminal" evidence="1">
    <location>
        <begin position="1157"/>
        <end position="1232"/>
    </location>
</feature>
<dbReference type="PANTHER" id="PTHR22796">
    <property type="entry name" value="URG4-RELATED"/>
    <property type="match status" value="1"/>
</dbReference>
<dbReference type="Gene3D" id="3.40.50.300">
    <property type="entry name" value="P-loop containing nucleotide triphosphate hydrolases"/>
    <property type="match status" value="1"/>
</dbReference>
<keyword evidence="3" id="KW-1185">Reference proteome</keyword>
<dbReference type="InParanoid" id="A0A067QB87"/>
<reference evidence="3" key="1">
    <citation type="journal article" date="2014" name="Proc. Natl. Acad. Sci. U.S.A.">
        <title>Extensive sampling of basidiomycete genomes demonstrates inadequacy of the white-rot/brown-rot paradigm for wood decay fungi.</title>
        <authorList>
            <person name="Riley R."/>
            <person name="Salamov A.A."/>
            <person name="Brown D.W."/>
            <person name="Nagy L.G."/>
            <person name="Floudas D."/>
            <person name="Held B.W."/>
            <person name="Levasseur A."/>
            <person name="Lombard V."/>
            <person name="Morin E."/>
            <person name="Otillar R."/>
            <person name="Lindquist E.A."/>
            <person name="Sun H."/>
            <person name="LaButti K.M."/>
            <person name="Schmutz J."/>
            <person name="Jabbour D."/>
            <person name="Luo H."/>
            <person name="Baker S.E."/>
            <person name="Pisabarro A.G."/>
            <person name="Walton J.D."/>
            <person name="Blanchette R.A."/>
            <person name="Henrissat B."/>
            <person name="Martin F."/>
            <person name="Cullen D."/>
            <person name="Hibbett D.S."/>
            <person name="Grigoriev I.V."/>
        </authorList>
    </citation>
    <scope>NUCLEOTIDE SEQUENCE [LARGE SCALE GENOMIC DNA]</scope>
    <source>
        <strain evidence="3">MUCL 33604</strain>
    </source>
</reference>
<dbReference type="OrthoDB" id="2343366at2759"/>
<dbReference type="GO" id="GO:0005525">
    <property type="term" value="F:GTP binding"/>
    <property type="evidence" value="ECO:0007669"/>
    <property type="project" value="InterPro"/>
</dbReference>
<evidence type="ECO:0000313" key="3">
    <source>
        <dbReference type="Proteomes" id="UP000027265"/>
    </source>
</evidence>